<gene>
    <name evidence="2" type="ORF">QF030_007265</name>
</gene>
<feature type="region of interest" description="Disordered" evidence="1">
    <location>
        <begin position="31"/>
        <end position="123"/>
    </location>
</feature>
<feature type="compositionally biased region" description="Polar residues" evidence="1">
    <location>
        <begin position="114"/>
        <end position="123"/>
    </location>
</feature>
<evidence type="ECO:0000313" key="3">
    <source>
        <dbReference type="Proteomes" id="UP001230654"/>
    </source>
</evidence>
<proteinExistence type="predicted"/>
<reference evidence="2 3" key="1">
    <citation type="submission" date="2023-07" db="EMBL/GenBank/DDBJ databases">
        <title>Comparative genomics of wheat-associated soil bacteria to identify genetic determinants of phenazine resistance.</title>
        <authorList>
            <person name="Mouncey N."/>
        </authorList>
    </citation>
    <scope>NUCLEOTIDE SEQUENCE [LARGE SCALE GENOMIC DNA]</scope>
    <source>
        <strain evidence="2 3">B2I6</strain>
    </source>
</reference>
<evidence type="ECO:0000313" key="2">
    <source>
        <dbReference type="EMBL" id="MDQ0585087.1"/>
    </source>
</evidence>
<accession>A0ABU0P2X8</accession>
<evidence type="ECO:0000256" key="1">
    <source>
        <dbReference type="SAM" id="MobiDB-lite"/>
    </source>
</evidence>
<dbReference type="Proteomes" id="UP001230654">
    <property type="component" value="Unassembled WGS sequence"/>
</dbReference>
<protein>
    <submittedName>
        <fullName evidence="2">Uncharacterized protein</fullName>
    </submittedName>
</protein>
<comment type="caution">
    <text evidence="2">The sequence shown here is derived from an EMBL/GenBank/DDBJ whole genome shotgun (WGS) entry which is preliminary data.</text>
</comment>
<name>A0ABU0P2X8_STRRH</name>
<organism evidence="2 3">
    <name type="scientific">Streptomyces rishiriensis</name>
    <dbReference type="NCBI Taxonomy" id="68264"/>
    <lineage>
        <taxon>Bacteria</taxon>
        <taxon>Bacillati</taxon>
        <taxon>Actinomycetota</taxon>
        <taxon>Actinomycetes</taxon>
        <taxon>Kitasatosporales</taxon>
        <taxon>Streptomycetaceae</taxon>
        <taxon>Streptomyces</taxon>
    </lineage>
</organism>
<feature type="compositionally biased region" description="Low complexity" evidence="1">
    <location>
        <begin position="100"/>
        <end position="113"/>
    </location>
</feature>
<dbReference type="EMBL" id="JAUSWV010000002">
    <property type="protein sequence ID" value="MDQ0585087.1"/>
    <property type="molecule type" value="Genomic_DNA"/>
</dbReference>
<sequence>MRVLGDASRVEGEGVSDGFAVDLDAYRVHQNEPADQTLRIGRGQFGGDPAAERGADDQDVGQPTVAEKPEVGGGEGSRARLRARAVPETGRPRTGVRQDVGAGAAQPAVPAAQSTVSPDLITTSPSAWKTRTVPCRPVVLEAHTGCPPLV</sequence>
<keyword evidence="3" id="KW-1185">Reference proteome</keyword>